<comment type="subcellular location">
    <subcellularLocation>
        <location evidence="1">Cytoplasm</location>
    </subcellularLocation>
</comment>
<dbReference type="InterPro" id="IPR002115">
    <property type="entry name" value="Tyr_Pase_low_mol_wt_mml"/>
</dbReference>
<dbReference type="VEuPathDB" id="FungiDB:SeMB42_g00897"/>
<evidence type="ECO:0000313" key="12">
    <source>
        <dbReference type="Proteomes" id="UP000320475"/>
    </source>
</evidence>
<dbReference type="PANTHER" id="PTHR11717">
    <property type="entry name" value="LOW MOLECULAR WEIGHT PROTEIN TYROSINE PHOSPHATASE"/>
    <property type="match status" value="1"/>
</dbReference>
<evidence type="ECO:0000256" key="1">
    <source>
        <dbReference type="ARBA" id="ARBA00004496"/>
    </source>
</evidence>
<feature type="active site" description="Nucleophile" evidence="7">
    <location>
        <position position="27"/>
    </location>
</feature>
<keyword evidence="4" id="KW-0378">Hydrolase</keyword>
<evidence type="ECO:0000256" key="3">
    <source>
        <dbReference type="ARBA" id="ARBA00022490"/>
    </source>
</evidence>
<dbReference type="STRING" id="286115.A0A507DPU5"/>
<dbReference type="EMBL" id="QEAN01000020">
    <property type="protein sequence ID" value="TPX53217.1"/>
    <property type="molecule type" value="Genomic_DNA"/>
</dbReference>
<dbReference type="Pfam" id="PF01451">
    <property type="entry name" value="LMWPc"/>
    <property type="match status" value="1"/>
</dbReference>
<comment type="caution">
    <text evidence="10">The sequence shown here is derived from an EMBL/GenBank/DDBJ whole genome shotgun (WGS) entry which is preliminary data.</text>
</comment>
<name>A0A507DPU5_9FUNG</name>
<feature type="domain" description="Phosphotyrosine protein phosphatase I" evidence="8">
    <location>
        <begin position="21"/>
        <end position="168"/>
    </location>
</feature>
<accession>A0A507DPU5</accession>
<dbReference type="Proteomes" id="UP000320475">
    <property type="component" value="Unassembled WGS sequence"/>
</dbReference>
<dbReference type="SUPFAM" id="SSF52788">
    <property type="entry name" value="Phosphotyrosine protein phosphatases I"/>
    <property type="match status" value="1"/>
</dbReference>
<dbReference type="PRINTS" id="PR00719">
    <property type="entry name" value="LMWPTPASE"/>
</dbReference>
<reference evidence="11 12" key="1">
    <citation type="journal article" date="2019" name="Sci. Rep.">
        <title>Comparative genomics of chytrid fungi reveal insights into the obligate biotrophic and pathogenic lifestyle of Synchytrium endobioticum.</title>
        <authorList>
            <person name="van de Vossenberg B.T.L.H."/>
            <person name="Warris S."/>
            <person name="Nguyen H.D.T."/>
            <person name="van Gent-Pelzer M.P.E."/>
            <person name="Joly D.L."/>
            <person name="van de Geest H.C."/>
            <person name="Bonants P.J.M."/>
            <person name="Smith D.S."/>
            <person name="Levesque C.A."/>
            <person name="van der Lee T.A.J."/>
        </authorList>
    </citation>
    <scope>NUCLEOTIDE SEQUENCE [LARGE SCALE GENOMIC DNA]</scope>
    <source>
        <strain evidence="9 12">LEV6574</strain>
        <strain evidence="10 11">MB42</strain>
    </source>
</reference>
<evidence type="ECO:0000256" key="2">
    <source>
        <dbReference type="ARBA" id="ARBA00011063"/>
    </source>
</evidence>
<dbReference type="InterPro" id="IPR036196">
    <property type="entry name" value="Ptyr_pPase_sf"/>
</dbReference>
<dbReference type="GO" id="GO:0003993">
    <property type="term" value="F:acid phosphatase activity"/>
    <property type="evidence" value="ECO:0007669"/>
    <property type="project" value="InterPro"/>
</dbReference>
<dbReference type="InterPro" id="IPR017867">
    <property type="entry name" value="Tyr_phospatase_low_mol_wt"/>
</dbReference>
<proteinExistence type="inferred from homology"/>
<dbReference type="FunFam" id="3.40.50.2300:FF:000105">
    <property type="entry name" value="Low molecular weight phosphotyrosine protein"/>
    <property type="match status" value="1"/>
</dbReference>
<evidence type="ECO:0000313" key="11">
    <source>
        <dbReference type="Proteomes" id="UP000317494"/>
    </source>
</evidence>
<evidence type="ECO:0000259" key="8">
    <source>
        <dbReference type="SMART" id="SM00226"/>
    </source>
</evidence>
<dbReference type="PRINTS" id="PR00720">
    <property type="entry name" value="MAMMALPTPASE"/>
</dbReference>
<evidence type="ECO:0000313" key="10">
    <source>
        <dbReference type="EMBL" id="TPX53217.1"/>
    </source>
</evidence>
<protein>
    <submittedName>
        <fullName evidence="10">Acid phosphatase</fullName>
    </submittedName>
</protein>
<keyword evidence="5" id="KW-0904">Protein phosphatase</keyword>
<evidence type="ECO:0000256" key="4">
    <source>
        <dbReference type="ARBA" id="ARBA00022801"/>
    </source>
</evidence>
<keyword evidence="11" id="KW-1185">Reference proteome</keyword>
<dbReference type="Proteomes" id="UP000317494">
    <property type="component" value="Unassembled WGS sequence"/>
</dbReference>
<dbReference type="InterPro" id="IPR050438">
    <property type="entry name" value="LMW_PTPase"/>
</dbReference>
<keyword evidence="3" id="KW-0963">Cytoplasm</keyword>
<evidence type="ECO:0000256" key="5">
    <source>
        <dbReference type="ARBA" id="ARBA00022912"/>
    </source>
</evidence>
<dbReference type="OrthoDB" id="3388at2759"/>
<dbReference type="Gene3D" id="3.40.50.2300">
    <property type="match status" value="1"/>
</dbReference>
<comment type="catalytic activity">
    <reaction evidence="6">
        <text>O-phospho-L-tyrosyl-[protein] + H2O = L-tyrosyl-[protein] + phosphate</text>
        <dbReference type="Rhea" id="RHEA:10684"/>
        <dbReference type="Rhea" id="RHEA-COMP:10136"/>
        <dbReference type="Rhea" id="RHEA-COMP:20101"/>
        <dbReference type="ChEBI" id="CHEBI:15377"/>
        <dbReference type="ChEBI" id="CHEBI:43474"/>
        <dbReference type="ChEBI" id="CHEBI:46858"/>
        <dbReference type="ChEBI" id="CHEBI:61978"/>
        <dbReference type="EC" id="3.1.3.48"/>
    </reaction>
</comment>
<comment type="similarity">
    <text evidence="2">Belongs to the low molecular weight phosphotyrosine protein phosphatase family.</text>
</comment>
<evidence type="ECO:0000313" key="9">
    <source>
        <dbReference type="EMBL" id="TPX50694.1"/>
    </source>
</evidence>
<evidence type="ECO:0000256" key="7">
    <source>
        <dbReference type="PIRSR" id="PIRSR617867-1"/>
    </source>
</evidence>
<dbReference type="EMBL" id="QEAM01000014">
    <property type="protein sequence ID" value="TPX50694.1"/>
    <property type="molecule type" value="Genomic_DNA"/>
</dbReference>
<gene>
    <name evidence="10" type="primary">SENM897</name>
    <name evidence="9" type="synonym">SENL754</name>
    <name evidence="9" type="ORF">SeLEV6574_g00754</name>
    <name evidence="10" type="ORF">SeMB42_g00897</name>
</gene>
<dbReference type="GO" id="GO:0005737">
    <property type="term" value="C:cytoplasm"/>
    <property type="evidence" value="ECO:0007669"/>
    <property type="project" value="UniProtKB-SubCell"/>
</dbReference>
<dbReference type="PANTHER" id="PTHR11717:SF7">
    <property type="entry name" value="LOW MOLECULAR WEIGHT PHOSPHOTYROSINE PROTEIN PHOSPHATASE"/>
    <property type="match status" value="1"/>
</dbReference>
<dbReference type="AlphaFoldDB" id="A0A507DPU5"/>
<feature type="active site" evidence="7">
    <location>
        <position position="33"/>
    </location>
</feature>
<dbReference type="CDD" id="cd16343">
    <property type="entry name" value="LMWPTP"/>
    <property type="match status" value="1"/>
</dbReference>
<dbReference type="InterPro" id="IPR023485">
    <property type="entry name" value="Ptyr_pPase"/>
</dbReference>
<organism evidence="10 11">
    <name type="scientific">Synchytrium endobioticum</name>
    <dbReference type="NCBI Taxonomy" id="286115"/>
    <lineage>
        <taxon>Eukaryota</taxon>
        <taxon>Fungi</taxon>
        <taxon>Fungi incertae sedis</taxon>
        <taxon>Chytridiomycota</taxon>
        <taxon>Chytridiomycota incertae sedis</taxon>
        <taxon>Chytridiomycetes</taxon>
        <taxon>Synchytriales</taxon>
        <taxon>Synchytriaceae</taxon>
        <taxon>Synchytrium</taxon>
    </lineage>
</organism>
<dbReference type="SMART" id="SM00226">
    <property type="entry name" value="LMWPc"/>
    <property type="match status" value="1"/>
</dbReference>
<sequence>MSEPLHQATSTSPTMAETRRVKVLFVCLGNICRSPMAEAVFAHIVKSRKLVEFFEIDSAGTAGYHVGETPDERTVATCKKHGVQVKHLGRKVALQDYHHYDWILCMDKSNLSNLTAIRPDASKATIQLFGDFDPKGERIIQDPYYGGIEGFETNFQQLSRASAGFLEKLGYAS</sequence>
<dbReference type="GO" id="GO:0004726">
    <property type="term" value="F:non-membrane spanning protein tyrosine phosphatase activity"/>
    <property type="evidence" value="ECO:0007669"/>
    <property type="project" value="InterPro"/>
</dbReference>
<feature type="active site" description="Proton donor" evidence="7">
    <location>
        <position position="142"/>
    </location>
</feature>
<evidence type="ECO:0000256" key="6">
    <source>
        <dbReference type="ARBA" id="ARBA00051722"/>
    </source>
</evidence>